<dbReference type="Proteomes" id="UP000692954">
    <property type="component" value="Unassembled WGS sequence"/>
</dbReference>
<gene>
    <name evidence="2" type="ORF">PSON_ATCC_30995.1.T2570007</name>
</gene>
<evidence type="ECO:0000256" key="1">
    <source>
        <dbReference type="SAM" id="Phobius"/>
    </source>
</evidence>
<feature type="transmembrane region" description="Helical" evidence="1">
    <location>
        <begin position="48"/>
        <end position="69"/>
    </location>
</feature>
<accession>A0A8S1RMZ6</accession>
<comment type="caution">
    <text evidence="2">The sequence shown here is derived from an EMBL/GenBank/DDBJ whole genome shotgun (WGS) entry which is preliminary data.</text>
</comment>
<feature type="transmembrane region" description="Helical" evidence="1">
    <location>
        <begin position="7"/>
        <end position="28"/>
    </location>
</feature>
<organism evidence="2 3">
    <name type="scientific">Paramecium sonneborni</name>
    <dbReference type="NCBI Taxonomy" id="65129"/>
    <lineage>
        <taxon>Eukaryota</taxon>
        <taxon>Sar</taxon>
        <taxon>Alveolata</taxon>
        <taxon>Ciliophora</taxon>
        <taxon>Intramacronucleata</taxon>
        <taxon>Oligohymenophorea</taxon>
        <taxon>Peniculida</taxon>
        <taxon>Parameciidae</taxon>
        <taxon>Paramecium</taxon>
    </lineage>
</organism>
<evidence type="ECO:0000313" key="2">
    <source>
        <dbReference type="EMBL" id="CAD8130021.1"/>
    </source>
</evidence>
<protein>
    <submittedName>
        <fullName evidence="2">Uncharacterized protein</fullName>
    </submittedName>
</protein>
<reference evidence="2" key="1">
    <citation type="submission" date="2021-01" db="EMBL/GenBank/DDBJ databases">
        <authorList>
            <consortium name="Genoscope - CEA"/>
            <person name="William W."/>
        </authorList>
    </citation>
    <scope>NUCLEOTIDE SEQUENCE</scope>
</reference>
<sequence>MLSRNNFLFIIIEFLHILNYLKILYINLLLLERQGQVSTQQDSAQRVVVIDFVGVSIIKCNIVISNYMTRKLQFFWQWKEKVQSI</sequence>
<dbReference type="AlphaFoldDB" id="A0A8S1RMZ6"/>
<proteinExistence type="predicted"/>
<evidence type="ECO:0000313" key="3">
    <source>
        <dbReference type="Proteomes" id="UP000692954"/>
    </source>
</evidence>
<dbReference type="EMBL" id="CAJJDN010000257">
    <property type="protein sequence ID" value="CAD8130021.1"/>
    <property type="molecule type" value="Genomic_DNA"/>
</dbReference>
<keyword evidence="3" id="KW-1185">Reference proteome</keyword>
<keyword evidence="1" id="KW-0812">Transmembrane</keyword>
<keyword evidence="1" id="KW-0472">Membrane</keyword>
<name>A0A8S1RMZ6_9CILI</name>
<keyword evidence="1" id="KW-1133">Transmembrane helix</keyword>